<evidence type="ECO:0000313" key="1">
    <source>
        <dbReference type="EMBL" id="KAL3117211.1"/>
    </source>
</evidence>
<gene>
    <name evidence="1" type="ORF">niasHT_007614</name>
</gene>
<keyword evidence="2" id="KW-1185">Reference proteome</keyword>
<dbReference type="AlphaFoldDB" id="A0ABD2LPQ3"/>
<comment type="caution">
    <text evidence="1">The sequence shown here is derived from an EMBL/GenBank/DDBJ whole genome shotgun (WGS) entry which is preliminary data.</text>
</comment>
<name>A0ABD2LPQ3_9BILA</name>
<protein>
    <submittedName>
        <fullName evidence="1">Uncharacterized protein</fullName>
    </submittedName>
</protein>
<sequence length="126" mass="13830">MSTDFPAESKKLLHNFKSGTFVTRGRGDSVIASAQHSLWHYFSANGVTKADQMATFRAGLSTVYLFSTGRAENKAIWRRVNWPLELLIGKKRPLAECGRGEGGKGSLMDINGLKGRFARGGGQKRI</sequence>
<organism evidence="1 2">
    <name type="scientific">Heterodera trifolii</name>
    <dbReference type="NCBI Taxonomy" id="157864"/>
    <lineage>
        <taxon>Eukaryota</taxon>
        <taxon>Metazoa</taxon>
        <taxon>Ecdysozoa</taxon>
        <taxon>Nematoda</taxon>
        <taxon>Chromadorea</taxon>
        <taxon>Rhabditida</taxon>
        <taxon>Tylenchina</taxon>
        <taxon>Tylenchomorpha</taxon>
        <taxon>Tylenchoidea</taxon>
        <taxon>Heteroderidae</taxon>
        <taxon>Heteroderinae</taxon>
        <taxon>Heterodera</taxon>
    </lineage>
</organism>
<evidence type="ECO:0000313" key="2">
    <source>
        <dbReference type="Proteomes" id="UP001620626"/>
    </source>
</evidence>
<dbReference type="EMBL" id="JBICBT010000334">
    <property type="protein sequence ID" value="KAL3117211.1"/>
    <property type="molecule type" value="Genomic_DNA"/>
</dbReference>
<accession>A0ABD2LPQ3</accession>
<reference evidence="1 2" key="1">
    <citation type="submission" date="2024-10" db="EMBL/GenBank/DDBJ databases">
        <authorList>
            <person name="Kim D."/>
        </authorList>
    </citation>
    <scope>NUCLEOTIDE SEQUENCE [LARGE SCALE GENOMIC DNA]</scope>
    <source>
        <strain evidence="1">BH-2024</strain>
    </source>
</reference>
<proteinExistence type="predicted"/>
<dbReference type="Proteomes" id="UP001620626">
    <property type="component" value="Unassembled WGS sequence"/>
</dbReference>